<feature type="region of interest" description="Disordered" evidence="1">
    <location>
        <begin position="111"/>
        <end position="178"/>
    </location>
</feature>
<proteinExistence type="predicted"/>
<organism evidence="2 3">
    <name type="scientific">Streptomyces nojiriensis</name>
    <dbReference type="NCBI Taxonomy" id="66374"/>
    <lineage>
        <taxon>Bacteria</taxon>
        <taxon>Bacillati</taxon>
        <taxon>Actinomycetota</taxon>
        <taxon>Actinomycetes</taxon>
        <taxon>Kitasatosporales</taxon>
        <taxon>Streptomycetaceae</taxon>
        <taxon>Streptomyces</taxon>
    </lineage>
</organism>
<protein>
    <submittedName>
        <fullName evidence="2">Uncharacterized protein</fullName>
    </submittedName>
</protein>
<reference evidence="3" key="1">
    <citation type="submission" date="2023-07" db="EMBL/GenBank/DDBJ databases">
        <title>Whole genome shotgun sequence of Streptomyces nojiriensis NBRC 13794.</title>
        <authorList>
            <person name="Komaki H."/>
            <person name="Tamura T."/>
        </authorList>
    </citation>
    <scope>NUCLEOTIDE SEQUENCE [LARGE SCALE GENOMIC DNA]</scope>
    <source>
        <strain evidence="3">NBRC 13794</strain>
    </source>
</reference>
<dbReference type="Proteomes" id="UP000613974">
    <property type="component" value="Unassembled WGS sequence"/>
</dbReference>
<evidence type="ECO:0000313" key="2">
    <source>
        <dbReference type="EMBL" id="GHI70034.1"/>
    </source>
</evidence>
<gene>
    <name evidence="2" type="ORF">Snoj_39520</name>
</gene>
<comment type="caution">
    <text evidence="2">The sequence shown here is derived from an EMBL/GenBank/DDBJ whole genome shotgun (WGS) entry which is preliminary data.</text>
</comment>
<name>A0ABQ3SPH4_9ACTN</name>
<dbReference type="EMBL" id="BNEC01000005">
    <property type="protein sequence ID" value="GHI70034.1"/>
    <property type="molecule type" value="Genomic_DNA"/>
</dbReference>
<feature type="compositionally biased region" description="Basic and acidic residues" evidence="1">
    <location>
        <begin position="146"/>
        <end position="158"/>
    </location>
</feature>
<evidence type="ECO:0000256" key="1">
    <source>
        <dbReference type="SAM" id="MobiDB-lite"/>
    </source>
</evidence>
<feature type="region of interest" description="Disordered" evidence="1">
    <location>
        <begin position="268"/>
        <end position="291"/>
    </location>
</feature>
<evidence type="ECO:0000313" key="3">
    <source>
        <dbReference type="Proteomes" id="UP000613974"/>
    </source>
</evidence>
<keyword evidence="3" id="KW-1185">Reference proteome</keyword>
<accession>A0ABQ3SPH4</accession>
<sequence>MRPGGLLLGLRHQEDRLAGRRVRARDPVPPGAVQDDVAAGVLGEQEGVGDGLAVVPVVLQDRGDRSGGQVDHLAGAAEVDGDGGEPAVAGGVQPQGLVVPVPRLRIGRHADAGGGQVRAGARLGVPQQDPPVGREQQQSPLGWSEVQDRTRVRGERDQGSGARDGAGGIDGLRAPDGVDHAPVRGVRTVLTDAAGGDRPAVLGFFAAQGAYPLMLEAVPGVVDGEVDLVGRGPDVLADREAVGGGVVAAGECHGGVSSKWCSGRVAAGSATGRPIPSDGILDSGPVQHAAA</sequence>